<evidence type="ECO:0000313" key="1">
    <source>
        <dbReference type="EMBL" id="VDO43123.1"/>
    </source>
</evidence>
<evidence type="ECO:0000313" key="2">
    <source>
        <dbReference type="Proteomes" id="UP000050761"/>
    </source>
</evidence>
<dbReference type="Proteomes" id="UP000050761">
    <property type="component" value="Unassembled WGS sequence"/>
</dbReference>
<dbReference type="OrthoDB" id="1434354at2759"/>
<dbReference type="EMBL" id="UZAH01014819">
    <property type="protein sequence ID" value="VDO43123.1"/>
    <property type="molecule type" value="Genomic_DNA"/>
</dbReference>
<reference evidence="3" key="2">
    <citation type="submission" date="2019-09" db="UniProtKB">
        <authorList>
            <consortium name="WormBaseParasite"/>
        </authorList>
    </citation>
    <scope>IDENTIFICATION</scope>
</reference>
<dbReference type="Gene3D" id="3.40.525.10">
    <property type="entry name" value="CRAL-TRIO lipid binding domain"/>
    <property type="match status" value="1"/>
</dbReference>
<dbReference type="WBParaSite" id="HPBE_0000378501-mRNA-1">
    <property type="protein sequence ID" value="HPBE_0000378501-mRNA-1"/>
    <property type="gene ID" value="HPBE_0000378501"/>
</dbReference>
<accession>A0A3P7WJT3</accession>
<protein>
    <submittedName>
        <fullName evidence="3">Serine/threonine-protein kinase ATR</fullName>
    </submittedName>
</protein>
<gene>
    <name evidence="1" type="ORF">HPBE_LOCUS3786</name>
</gene>
<reference evidence="1 2" key="1">
    <citation type="submission" date="2018-11" db="EMBL/GenBank/DDBJ databases">
        <authorList>
            <consortium name="Pathogen Informatics"/>
        </authorList>
    </citation>
    <scope>NUCLEOTIDE SEQUENCE [LARGE SCALE GENOMIC DNA]</scope>
</reference>
<accession>A0A183FC93</accession>
<dbReference type="AlphaFoldDB" id="A0A183FC93"/>
<keyword evidence="2" id="KW-1185">Reference proteome</keyword>
<proteinExistence type="predicted"/>
<dbReference type="InterPro" id="IPR036865">
    <property type="entry name" value="CRAL-TRIO_dom_sf"/>
</dbReference>
<evidence type="ECO:0000313" key="3">
    <source>
        <dbReference type="WBParaSite" id="HPBE_0000378501-mRNA-1"/>
    </source>
</evidence>
<sequence length="125" mass="14431">MCEVQISDADRLLINELKSKIQYELELVPSYSDDLSLLRWLVGWDRKVDVIVPKIQFSLRAIHALGLHNEDLSTLDKVTAKCDEYSKPLQYLPGGYILTVVEEERLPKTLACLLRETEFFSNFDL</sequence>
<name>A0A183FC93_HELPZ</name>
<organism evidence="2 3">
    <name type="scientific">Heligmosomoides polygyrus</name>
    <name type="common">Parasitic roundworm</name>
    <dbReference type="NCBI Taxonomy" id="6339"/>
    <lineage>
        <taxon>Eukaryota</taxon>
        <taxon>Metazoa</taxon>
        <taxon>Ecdysozoa</taxon>
        <taxon>Nematoda</taxon>
        <taxon>Chromadorea</taxon>
        <taxon>Rhabditida</taxon>
        <taxon>Rhabditina</taxon>
        <taxon>Rhabditomorpha</taxon>
        <taxon>Strongyloidea</taxon>
        <taxon>Heligmosomidae</taxon>
        <taxon>Heligmosomoides</taxon>
    </lineage>
</organism>